<reference evidence="1 2" key="1">
    <citation type="submission" date="2014-02" db="EMBL/GenBank/DDBJ databases">
        <title>Expanding our view of genomic diversity in Candidatus Accumulibacter clades.</title>
        <authorList>
            <person name="Skennerton C.T."/>
            <person name="Barr J.J."/>
            <person name="Slater F.R."/>
            <person name="Bond P.L."/>
            <person name="Tyson G.W."/>
        </authorList>
    </citation>
    <scope>NUCLEOTIDE SEQUENCE [LARGE SCALE GENOMIC DNA]</scope>
    <source>
        <strain evidence="2">BA-91</strain>
    </source>
</reference>
<name>A0A080LVX5_9PROT</name>
<organism evidence="1 2">
    <name type="scientific">Candidatus Accumulibacter phosphatis</name>
    <dbReference type="NCBI Taxonomy" id="327160"/>
    <lineage>
        <taxon>Bacteria</taxon>
        <taxon>Pseudomonadati</taxon>
        <taxon>Pseudomonadota</taxon>
        <taxon>Betaproteobacteria</taxon>
        <taxon>Candidatus Accumulibacter</taxon>
    </lineage>
</organism>
<dbReference type="EMBL" id="JDVG02000477">
    <property type="protein sequence ID" value="KFB71870.1"/>
    <property type="molecule type" value="Genomic_DNA"/>
</dbReference>
<evidence type="ECO:0000313" key="1">
    <source>
        <dbReference type="EMBL" id="KFB71870.1"/>
    </source>
</evidence>
<gene>
    <name evidence="1" type="ORF">AW09_002977</name>
</gene>
<dbReference type="AlphaFoldDB" id="A0A080LVX5"/>
<comment type="caution">
    <text evidence="1">The sequence shown here is derived from an EMBL/GenBank/DDBJ whole genome shotgun (WGS) entry which is preliminary data.</text>
</comment>
<dbReference type="Proteomes" id="UP000020077">
    <property type="component" value="Unassembled WGS sequence"/>
</dbReference>
<sequence>MLAPVEVADDAAGDRQRMRVVFRVVIDDAGNARMYIGAAEILGSHHLAGRCLDQRRPAEKDRSLVLDDDRLVGHRRHVGTASGTRTQHGGDLRDAGRRKIGLIVEDAAEMFLVGKDLVLHRQESASRIDQIDARQAVLAGDLLRAQVFLDRQRVIGAALHRRIVGNDHALDAMDAADAGDQRGRRHLERMGLAIHAIGSEL</sequence>
<proteinExistence type="predicted"/>
<accession>A0A080LVX5</accession>
<protein>
    <submittedName>
        <fullName evidence="1">Uncharacterized protein</fullName>
    </submittedName>
</protein>
<evidence type="ECO:0000313" key="2">
    <source>
        <dbReference type="Proteomes" id="UP000020077"/>
    </source>
</evidence>